<dbReference type="AlphaFoldDB" id="A0A5M3WY17"/>
<feature type="compositionally biased region" description="Low complexity" evidence="1">
    <location>
        <begin position="27"/>
        <end position="37"/>
    </location>
</feature>
<feature type="compositionally biased region" description="Basic and acidic residues" evidence="1">
    <location>
        <begin position="61"/>
        <end position="70"/>
    </location>
</feature>
<comment type="caution">
    <text evidence="2">The sequence shown here is derived from an EMBL/GenBank/DDBJ whole genome shotgun (WGS) entry which is preliminary data.</text>
</comment>
<feature type="region of interest" description="Disordered" evidence="1">
    <location>
        <begin position="1"/>
        <end position="70"/>
    </location>
</feature>
<proteinExistence type="predicted"/>
<sequence length="70" mass="7519">MSYTLPAPRLHPAKWGTSASTKRNQTDKAASAPAQSKAAKDPESATARSGWARRAQSAADKNPRESCHKK</sequence>
<dbReference type="EMBL" id="BLAE01000048">
    <property type="protein sequence ID" value="GES13650.1"/>
    <property type="molecule type" value="Genomic_DNA"/>
</dbReference>
<evidence type="ECO:0000313" key="3">
    <source>
        <dbReference type="Proteomes" id="UP000331127"/>
    </source>
</evidence>
<organism evidence="2 3">
    <name type="scientific">Acrocarpospora macrocephala</name>
    <dbReference type="NCBI Taxonomy" id="150177"/>
    <lineage>
        <taxon>Bacteria</taxon>
        <taxon>Bacillati</taxon>
        <taxon>Actinomycetota</taxon>
        <taxon>Actinomycetes</taxon>
        <taxon>Streptosporangiales</taxon>
        <taxon>Streptosporangiaceae</taxon>
        <taxon>Acrocarpospora</taxon>
    </lineage>
</organism>
<accession>A0A5M3WY17</accession>
<evidence type="ECO:0000313" key="2">
    <source>
        <dbReference type="EMBL" id="GES13650.1"/>
    </source>
</evidence>
<reference evidence="2 3" key="1">
    <citation type="submission" date="2019-10" db="EMBL/GenBank/DDBJ databases">
        <title>Whole genome shotgun sequence of Acrocarpospora macrocephala NBRC 16266.</title>
        <authorList>
            <person name="Ichikawa N."/>
            <person name="Kimura A."/>
            <person name="Kitahashi Y."/>
            <person name="Komaki H."/>
            <person name="Oguchi A."/>
        </authorList>
    </citation>
    <scope>NUCLEOTIDE SEQUENCE [LARGE SCALE GENOMIC DNA]</scope>
    <source>
        <strain evidence="2 3">NBRC 16266</strain>
    </source>
</reference>
<gene>
    <name evidence="2" type="ORF">Amac_072470</name>
</gene>
<protein>
    <submittedName>
        <fullName evidence="2">Uncharacterized protein</fullName>
    </submittedName>
</protein>
<keyword evidence="3" id="KW-1185">Reference proteome</keyword>
<dbReference type="Proteomes" id="UP000331127">
    <property type="component" value="Unassembled WGS sequence"/>
</dbReference>
<name>A0A5M3WY17_9ACTN</name>
<evidence type="ECO:0000256" key="1">
    <source>
        <dbReference type="SAM" id="MobiDB-lite"/>
    </source>
</evidence>